<feature type="compositionally biased region" description="Pro residues" evidence="1">
    <location>
        <begin position="909"/>
        <end position="922"/>
    </location>
</feature>
<feature type="compositionally biased region" description="Low complexity" evidence="1">
    <location>
        <begin position="118"/>
        <end position="132"/>
    </location>
</feature>
<feature type="region of interest" description="Disordered" evidence="1">
    <location>
        <begin position="680"/>
        <end position="931"/>
    </location>
</feature>
<feature type="compositionally biased region" description="Basic and acidic residues" evidence="1">
    <location>
        <begin position="723"/>
        <end position="745"/>
    </location>
</feature>
<feature type="compositionally biased region" description="Polar residues" evidence="1">
    <location>
        <begin position="84"/>
        <end position="105"/>
    </location>
</feature>
<feature type="compositionally biased region" description="Polar residues" evidence="1">
    <location>
        <begin position="60"/>
        <end position="71"/>
    </location>
</feature>
<feature type="region of interest" description="Disordered" evidence="1">
    <location>
        <begin position="442"/>
        <end position="492"/>
    </location>
</feature>
<evidence type="ECO:0000313" key="3">
    <source>
        <dbReference type="Proteomes" id="UP000226192"/>
    </source>
</evidence>
<keyword evidence="3" id="KW-1185">Reference proteome</keyword>
<evidence type="ECO:0000313" key="2">
    <source>
        <dbReference type="EMBL" id="PHH62459.1"/>
    </source>
</evidence>
<dbReference type="AlphaFoldDB" id="A0A2C5X964"/>
<proteinExistence type="predicted"/>
<feature type="compositionally biased region" description="Polar residues" evidence="1">
    <location>
        <begin position="317"/>
        <end position="326"/>
    </location>
</feature>
<protein>
    <submittedName>
        <fullName evidence="2">Uncharacterized protein</fullName>
    </submittedName>
</protein>
<feature type="region of interest" description="Disordered" evidence="1">
    <location>
        <begin position="1"/>
        <end position="422"/>
    </location>
</feature>
<organism evidence="2 3">
    <name type="scientific">Ophiocordyceps australis</name>
    <dbReference type="NCBI Taxonomy" id="1399860"/>
    <lineage>
        <taxon>Eukaryota</taxon>
        <taxon>Fungi</taxon>
        <taxon>Dikarya</taxon>
        <taxon>Ascomycota</taxon>
        <taxon>Pezizomycotina</taxon>
        <taxon>Sordariomycetes</taxon>
        <taxon>Hypocreomycetidae</taxon>
        <taxon>Hypocreales</taxon>
        <taxon>Ophiocordycipitaceae</taxon>
        <taxon>Ophiocordyceps</taxon>
    </lineage>
</organism>
<feature type="compositionally biased region" description="Polar residues" evidence="1">
    <location>
        <begin position="225"/>
        <end position="234"/>
    </location>
</feature>
<feature type="compositionally biased region" description="Polar residues" evidence="1">
    <location>
        <begin position="141"/>
        <end position="162"/>
    </location>
</feature>
<sequence length="963" mass="98158">MTPPGPSNSTLPGRIELPNPAQAASQEHSQSHEEKAPAVVSGITPPGPSTSTLPRVILSGSRNGTSTNALQSDKPVSPPLPASSILSGNTFPSTSTMPGRPNSTIPPVVLGRLGETGSASAPLSAPQSSSSSTMPGRVAASNETLPSRVALSNSLNNNSPITSESSSDPLSASSASSSADVSQESTSALAAPVTGPFINTSRDSAAGDAASKPKKPLRVVLFQHSAGSFRNTTRGDGLEASESAPALAKSPVVSETVPAGTRKAEEASNQEGGSIGPLAPSAESDAPKTKHESLLSFAEVGVANSNELPDEAEDLATSASDPQASEQRPKRPLHINIHQYHPEQKSNPSSDGALASPSANESGLLTNELEDKPESTDDSQTTSGQRPHKPSNIIINQYHPEQKGSASTPSSDGALAPPSVNRHDSHYSFNVFLSGNSLNHGNGDMAGSTGSESDDPLNNGSNNMAGSTASSLPEASKTRPETGLVTEPPSSSGMATLEYNSVILTEFACPTTIKCPKKPITVTKIVPSYTVICPASLVTALAEPEALPDSDKTATITATITVIRTIKKCAAEPTKCRAGAVTTNYSTVTYCPAKQTDVAVGVNPGEYVKLDAQVTKVVQAVQQAQGPPSKKPDSQHVGGVPASLPGSSPEREAQVNKDPVTGGVVNITYRLKKKPKVAESEAASLSQGQPAGIAGGEDAPGEAASDTQRPSEAQPQAAGRPQGDARDPIEKPSHLQAPEDPRLDSSLEDPDEPSLKHPVANTPRVKCEGCVGRPEGAEPKTHGPGEYPPVRQGHAGDGARLESTSEGPAASPSENADHVVCQADGPCGKSRINKPWPNDVGADPRPASLVDAEPSGHFAAPLGHGHVAPAGPSHNAIPALHHTPPTAPSRHAPAGPSRHAPAGSNHIAPPGPSRNAPPPPGSGPGAKGNPCLGADCDDGLLVSASCRVGASAMAVIVAMIVAL</sequence>
<reference evidence="2 3" key="1">
    <citation type="submission" date="2017-06" db="EMBL/GenBank/DDBJ databases">
        <title>Ant-infecting Ophiocordyceps genomes reveal a high diversity of potential behavioral manipulation genes and a possible major role for enterotoxins.</title>
        <authorList>
            <person name="De Bekker C."/>
            <person name="Evans H.C."/>
            <person name="Brachmann A."/>
            <person name="Hughes D.P."/>
        </authorList>
    </citation>
    <scope>NUCLEOTIDE SEQUENCE [LARGE SCALE GENOMIC DNA]</scope>
    <source>
        <strain evidence="2 3">Map64</strain>
    </source>
</reference>
<feature type="compositionally biased region" description="Polar residues" evidence="1">
    <location>
        <begin position="448"/>
        <end position="473"/>
    </location>
</feature>
<feature type="compositionally biased region" description="Polar residues" evidence="1">
    <location>
        <begin position="705"/>
        <end position="714"/>
    </location>
</feature>
<dbReference type="EMBL" id="NJET01000071">
    <property type="protein sequence ID" value="PHH62459.1"/>
    <property type="molecule type" value="Genomic_DNA"/>
</dbReference>
<feature type="region of interest" description="Disordered" evidence="1">
    <location>
        <begin position="621"/>
        <end position="659"/>
    </location>
</feature>
<feature type="compositionally biased region" description="Low complexity" evidence="1">
    <location>
        <begin position="163"/>
        <end position="188"/>
    </location>
</feature>
<gene>
    <name evidence="2" type="ORF">CDD81_7106</name>
</gene>
<accession>A0A2C5X964</accession>
<dbReference type="Proteomes" id="UP000226192">
    <property type="component" value="Unassembled WGS sequence"/>
</dbReference>
<evidence type="ECO:0000256" key="1">
    <source>
        <dbReference type="SAM" id="MobiDB-lite"/>
    </source>
</evidence>
<comment type="caution">
    <text evidence="2">The sequence shown here is derived from an EMBL/GenBank/DDBJ whole genome shotgun (WGS) entry which is preliminary data.</text>
</comment>
<name>A0A2C5X964_9HYPO</name>
<dbReference type="OrthoDB" id="10627106at2759"/>